<evidence type="ECO:0000313" key="1">
    <source>
        <dbReference type="EMBL" id="GFY45254.1"/>
    </source>
</evidence>
<dbReference type="AlphaFoldDB" id="A0A8X6X3B3"/>
<accession>A0A8X6X3B3</accession>
<dbReference type="Proteomes" id="UP000886998">
    <property type="component" value="Unassembled WGS sequence"/>
</dbReference>
<gene>
    <name evidence="1" type="primary">NCL1_17946</name>
    <name evidence="1" type="ORF">TNIN_457011</name>
</gene>
<reference evidence="1" key="1">
    <citation type="submission" date="2020-08" db="EMBL/GenBank/DDBJ databases">
        <title>Multicomponent nature underlies the extraordinary mechanical properties of spider dragline silk.</title>
        <authorList>
            <person name="Kono N."/>
            <person name="Nakamura H."/>
            <person name="Mori M."/>
            <person name="Yoshida Y."/>
            <person name="Ohtoshi R."/>
            <person name="Malay A.D."/>
            <person name="Moran D.A.P."/>
            <person name="Tomita M."/>
            <person name="Numata K."/>
            <person name="Arakawa K."/>
        </authorList>
    </citation>
    <scope>NUCLEOTIDE SEQUENCE</scope>
</reference>
<name>A0A8X6X3B3_9ARAC</name>
<protein>
    <submittedName>
        <fullName evidence="1">Uncharacterized protein</fullName>
    </submittedName>
</protein>
<organism evidence="1 2">
    <name type="scientific">Trichonephila inaurata madagascariensis</name>
    <dbReference type="NCBI Taxonomy" id="2747483"/>
    <lineage>
        <taxon>Eukaryota</taxon>
        <taxon>Metazoa</taxon>
        <taxon>Ecdysozoa</taxon>
        <taxon>Arthropoda</taxon>
        <taxon>Chelicerata</taxon>
        <taxon>Arachnida</taxon>
        <taxon>Araneae</taxon>
        <taxon>Araneomorphae</taxon>
        <taxon>Entelegynae</taxon>
        <taxon>Araneoidea</taxon>
        <taxon>Nephilidae</taxon>
        <taxon>Trichonephila</taxon>
        <taxon>Trichonephila inaurata</taxon>
    </lineage>
</organism>
<keyword evidence="2" id="KW-1185">Reference proteome</keyword>
<comment type="caution">
    <text evidence="1">The sequence shown here is derived from an EMBL/GenBank/DDBJ whole genome shotgun (WGS) entry which is preliminary data.</text>
</comment>
<dbReference type="EMBL" id="BMAV01004730">
    <property type="protein sequence ID" value="GFY45254.1"/>
    <property type="molecule type" value="Genomic_DNA"/>
</dbReference>
<proteinExistence type="predicted"/>
<dbReference type="Gene3D" id="3.80.10.10">
    <property type="entry name" value="Ribonuclease Inhibitor"/>
    <property type="match status" value="1"/>
</dbReference>
<dbReference type="OrthoDB" id="676979at2759"/>
<evidence type="ECO:0000313" key="2">
    <source>
        <dbReference type="Proteomes" id="UP000886998"/>
    </source>
</evidence>
<dbReference type="SUPFAM" id="SSF52058">
    <property type="entry name" value="L domain-like"/>
    <property type="match status" value="1"/>
</dbReference>
<dbReference type="InterPro" id="IPR032675">
    <property type="entry name" value="LRR_dom_sf"/>
</dbReference>
<sequence length="251" mass="29358">MTQTTLQRNISIKVEISFRNAYYSCILPFQYIPHEVFLKNRYTYFTLKNCILVDILDDEITGLAPLNSLILLDLKIQKKITWRNFSNMKRMTLLHVENTVYKKIKLSDTEWLSRKLVVIYFVNTKTLRIAPNAFKEFKKLESLTITKNNIKRIESNMFPENLLQLVLTDNKIKSIPSDLSDALSEKKKNLENNRIFPFAGPLKGNPVKCVCASKWVIGRKKPYIEGTCADWKDKKNIRDLEPKDFIFCPQI</sequence>